<dbReference type="AlphaFoldDB" id="A0A251S0R1"/>
<gene>
    <name evidence="2" type="ORF">HannXRQ_Chr16g0514051</name>
</gene>
<evidence type="ECO:0000256" key="1">
    <source>
        <dbReference type="SAM" id="MobiDB-lite"/>
    </source>
</evidence>
<proteinExistence type="predicted"/>
<organism evidence="2 3">
    <name type="scientific">Helianthus annuus</name>
    <name type="common">Common sunflower</name>
    <dbReference type="NCBI Taxonomy" id="4232"/>
    <lineage>
        <taxon>Eukaryota</taxon>
        <taxon>Viridiplantae</taxon>
        <taxon>Streptophyta</taxon>
        <taxon>Embryophyta</taxon>
        <taxon>Tracheophyta</taxon>
        <taxon>Spermatophyta</taxon>
        <taxon>Magnoliopsida</taxon>
        <taxon>eudicotyledons</taxon>
        <taxon>Gunneridae</taxon>
        <taxon>Pentapetalae</taxon>
        <taxon>asterids</taxon>
        <taxon>campanulids</taxon>
        <taxon>Asterales</taxon>
        <taxon>Asteraceae</taxon>
        <taxon>Asteroideae</taxon>
        <taxon>Heliantheae alliance</taxon>
        <taxon>Heliantheae</taxon>
        <taxon>Helianthus</taxon>
    </lineage>
</organism>
<dbReference type="InParanoid" id="A0A251S0R1"/>
<feature type="region of interest" description="Disordered" evidence="1">
    <location>
        <begin position="29"/>
        <end position="79"/>
    </location>
</feature>
<name>A0A251S0R1_HELAN</name>
<dbReference type="Proteomes" id="UP000215914">
    <property type="component" value="Chromosome 16"/>
</dbReference>
<feature type="compositionally biased region" description="Basic and acidic residues" evidence="1">
    <location>
        <begin position="54"/>
        <end position="79"/>
    </location>
</feature>
<reference evidence="3" key="1">
    <citation type="journal article" date="2017" name="Nature">
        <title>The sunflower genome provides insights into oil metabolism, flowering and Asterid evolution.</title>
        <authorList>
            <person name="Badouin H."/>
            <person name="Gouzy J."/>
            <person name="Grassa C.J."/>
            <person name="Murat F."/>
            <person name="Staton S.E."/>
            <person name="Cottret L."/>
            <person name="Lelandais-Briere C."/>
            <person name="Owens G.L."/>
            <person name="Carrere S."/>
            <person name="Mayjonade B."/>
            <person name="Legrand L."/>
            <person name="Gill N."/>
            <person name="Kane N.C."/>
            <person name="Bowers J.E."/>
            <person name="Hubner S."/>
            <person name="Bellec A."/>
            <person name="Berard A."/>
            <person name="Berges H."/>
            <person name="Blanchet N."/>
            <person name="Boniface M.C."/>
            <person name="Brunel D."/>
            <person name="Catrice O."/>
            <person name="Chaidir N."/>
            <person name="Claudel C."/>
            <person name="Donnadieu C."/>
            <person name="Faraut T."/>
            <person name="Fievet G."/>
            <person name="Helmstetter N."/>
            <person name="King M."/>
            <person name="Knapp S.J."/>
            <person name="Lai Z."/>
            <person name="Le Paslier M.C."/>
            <person name="Lippi Y."/>
            <person name="Lorenzon L."/>
            <person name="Mandel J.R."/>
            <person name="Marage G."/>
            <person name="Marchand G."/>
            <person name="Marquand E."/>
            <person name="Bret-Mestries E."/>
            <person name="Morien E."/>
            <person name="Nambeesan S."/>
            <person name="Nguyen T."/>
            <person name="Pegot-Espagnet P."/>
            <person name="Pouilly N."/>
            <person name="Raftis F."/>
            <person name="Sallet E."/>
            <person name="Schiex T."/>
            <person name="Thomas J."/>
            <person name="Vandecasteele C."/>
            <person name="Vares D."/>
            <person name="Vear F."/>
            <person name="Vautrin S."/>
            <person name="Crespi M."/>
            <person name="Mangin B."/>
            <person name="Burke J.M."/>
            <person name="Salse J."/>
            <person name="Munos S."/>
            <person name="Vincourt P."/>
            <person name="Rieseberg L.H."/>
            <person name="Langlade N.B."/>
        </authorList>
    </citation>
    <scope>NUCLEOTIDE SEQUENCE [LARGE SCALE GENOMIC DNA]</scope>
    <source>
        <strain evidence="3">cv. SF193</strain>
    </source>
</reference>
<evidence type="ECO:0000313" key="3">
    <source>
        <dbReference type="Proteomes" id="UP000215914"/>
    </source>
</evidence>
<evidence type="ECO:0000313" key="2">
    <source>
        <dbReference type="EMBL" id="OTF91726.1"/>
    </source>
</evidence>
<feature type="compositionally biased region" description="Basic and acidic residues" evidence="1">
    <location>
        <begin position="29"/>
        <end position="41"/>
    </location>
</feature>
<dbReference type="EMBL" id="CM007905">
    <property type="protein sequence ID" value="OTF91726.1"/>
    <property type="molecule type" value="Genomic_DNA"/>
</dbReference>
<protein>
    <submittedName>
        <fullName evidence="2">Uncharacterized protein</fullName>
    </submittedName>
</protein>
<accession>A0A251S0R1</accession>
<sequence>MKNIPLSWIKYFRSPFRKQEHTPYLRLSLEETPSKNRKEHIPPIPPAGSNLKETPSKNRKEHIPHSRFSLEEAPSKNMK</sequence>
<keyword evidence="3" id="KW-1185">Reference proteome</keyword>